<evidence type="ECO:0000256" key="1">
    <source>
        <dbReference type="SAM" id="SignalP"/>
    </source>
</evidence>
<dbReference type="Proteomes" id="UP001139462">
    <property type="component" value="Unassembled WGS sequence"/>
</dbReference>
<dbReference type="RefSeq" id="WP_237608188.1">
    <property type="nucleotide sequence ID" value="NZ_JAIRBB010000005.1"/>
</dbReference>
<organism evidence="2 3">
    <name type="scientific">Aequorivita xiaoshiensis</name>
    <dbReference type="NCBI Taxonomy" id="2874476"/>
    <lineage>
        <taxon>Bacteria</taxon>
        <taxon>Pseudomonadati</taxon>
        <taxon>Bacteroidota</taxon>
        <taxon>Flavobacteriia</taxon>
        <taxon>Flavobacteriales</taxon>
        <taxon>Flavobacteriaceae</taxon>
        <taxon>Aequorivita</taxon>
    </lineage>
</organism>
<feature type="signal peptide" evidence="1">
    <location>
        <begin position="1"/>
        <end position="22"/>
    </location>
</feature>
<dbReference type="PROSITE" id="PS51257">
    <property type="entry name" value="PROKAR_LIPOPROTEIN"/>
    <property type="match status" value="1"/>
</dbReference>
<name>A0A9X1R1I8_9FLAO</name>
<dbReference type="EMBL" id="JAIRBB010000005">
    <property type="protein sequence ID" value="MCG2431035.1"/>
    <property type="molecule type" value="Genomic_DNA"/>
</dbReference>
<evidence type="ECO:0000313" key="3">
    <source>
        <dbReference type="Proteomes" id="UP001139462"/>
    </source>
</evidence>
<keyword evidence="1" id="KW-0732">Signal</keyword>
<protein>
    <recommendedName>
        <fullName evidence="4">Lipocalin-like domain-containing protein</fullName>
    </recommendedName>
</protein>
<sequence length="143" mass="15847">MKKLLLILAVVTLFSCNSDDDAGNVKTDEFENIKTTLPQGKWKITKMVDGTSDHTSDFQSFSFTFNEDGTVTAKNDILTEPGTWAYQSSSNSGEELVLQFSEMEPFDELNDDWDIVSVSNVKIELSDISGGDGDTELLTFTKI</sequence>
<gene>
    <name evidence="2" type="ORF">K8344_07880</name>
</gene>
<accession>A0A9X1R1I8</accession>
<comment type="caution">
    <text evidence="2">The sequence shown here is derived from an EMBL/GenBank/DDBJ whole genome shotgun (WGS) entry which is preliminary data.</text>
</comment>
<keyword evidence="3" id="KW-1185">Reference proteome</keyword>
<proteinExistence type="predicted"/>
<evidence type="ECO:0008006" key="4">
    <source>
        <dbReference type="Google" id="ProtNLM"/>
    </source>
</evidence>
<reference evidence="2" key="1">
    <citation type="submission" date="2021-09" db="EMBL/GenBank/DDBJ databases">
        <title>Genome of Aequorivita sp. strain F64183.</title>
        <authorList>
            <person name="Wang Y."/>
        </authorList>
    </citation>
    <scope>NUCLEOTIDE SEQUENCE</scope>
    <source>
        <strain evidence="2">F64183</strain>
    </source>
</reference>
<feature type="chain" id="PRO_5040829253" description="Lipocalin-like domain-containing protein" evidence="1">
    <location>
        <begin position="23"/>
        <end position="143"/>
    </location>
</feature>
<dbReference type="AlphaFoldDB" id="A0A9X1R1I8"/>
<evidence type="ECO:0000313" key="2">
    <source>
        <dbReference type="EMBL" id="MCG2431035.1"/>
    </source>
</evidence>